<keyword evidence="2" id="KW-1185">Reference proteome</keyword>
<evidence type="ECO:0008006" key="3">
    <source>
        <dbReference type="Google" id="ProtNLM"/>
    </source>
</evidence>
<comment type="caution">
    <text evidence="1">The sequence shown here is derived from an EMBL/GenBank/DDBJ whole genome shotgun (WGS) entry which is preliminary data.</text>
</comment>
<reference evidence="1 2" key="1">
    <citation type="submission" date="2023-11" db="EMBL/GenBank/DDBJ databases">
        <title>Bacillus jintuensis, isolated from a mudflat on the Beibu Gulf coast.</title>
        <authorList>
            <person name="Li M."/>
        </authorList>
    </citation>
    <scope>NUCLEOTIDE SEQUENCE [LARGE SCALE GENOMIC DNA]</scope>
    <source>
        <strain evidence="1 2">31A1R</strain>
        <plasmid evidence="1">unnamed</plasmid>
    </source>
</reference>
<protein>
    <recommendedName>
        <fullName evidence="3">HEPN domain-containing protein</fullName>
    </recommendedName>
</protein>
<dbReference type="Proteomes" id="UP001290455">
    <property type="component" value="Unassembled WGS sequence"/>
</dbReference>
<organism evidence="1 2">
    <name type="scientific">Robertmurraya mangrovi</name>
    <dbReference type="NCBI Taxonomy" id="3098077"/>
    <lineage>
        <taxon>Bacteria</taxon>
        <taxon>Bacillati</taxon>
        <taxon>Bacillota</taxon>
        <taxon>Bacilli</taxon>
        <taxon>Bacillales</taxon>
        <taxon>Bacillaceae</taxon>
        <taxon>Robertmurraya</taxon>
    </lineage>
</organism>
<sequence>MELIYAVEAHYLIEELLEFKELIFNETECMDYTNLFFIYQSQKEADIAKELLIEGDIYIDNHDLVKLSGGTQGECYYDYCLPSEKNSCVYLYKDLLSCFYIKSGEDTSIQMFKYQLEEHLVYQTLHQSKDYFFIDNALQELILGTAKAYDIEVSFFDLDKLAKKI</sequence>
<proteinExistence type="predicted"/>
<geneLocation type="plasmid" evidence="1">
    <name>unnamed</name>
</geneLocation>
<keyword evidence="1" id="KW-0614">Plasmid</keyword>
<name>A0ABU5IV57_9BACI</name>
<dbReference type="EMBL" id="JAXOFX010000002">
    <property type="protein sequence ID" value="MDZ5471010.1"/>
    <property type="molecule type" value="Genomic_DNA"/>
</dbReference>
<evidence type="ECO:0000313" key="2">
    <source>
        <dbReference type="Proteomes" id="UP001290455"/>
    </source>
</evidence>
<accession>A0ABU5IV57</accession>
<evidence type="ECO:0000313" key="1">
    <source>
        <dbReference type="EMBL" id="MDZ5471010.1"/>
    </source>
</evidence>
<gene>
    <name evidence="1" type="ORF">SM124_04505</name>
</gene>
<dbReference type="RefSeq" id="WP_322445089.1">
    <property type="nucleotide sequence ID" value="NZ_JAXOFX010000002.1"/>
</dbReference>